<dbReference type="Proteomes" id="UP000036681">
    <property type="component" value="Unplaced"/>
</dbReference>
<feature type="region of interest" description="Disordered" evidence="1">
    <location>
        <begin position="78"/>
        <end position="101"/>
    </location>
</feature>
<organism evidence="2 3">
    <name type="scientific">Ascaris lumbricoides</name>
    <name type="common">Giant roundworm</name>
    <dbReference type="NCBI Taxonomy" id="6252"/>
    <lineage>
        <taxon>Eukaryota</taxon>
        <taxon>Metazoa</taxon>
        <taxon>Ecdysozoa</taxon>
        <taxon>Nematoda</taxon>
        <taxon>Chromadorea</taxon>
        <taxon>Rhabditida</taxon>
        <taxon>Spirurina</taxon>
        <taxon>Ascaridomorpha</taxon>
        <taxon>Ascaridoidea</taxon>
        <taxon>Ascarididae</taxon>
        <taxon>Ascaris</taxon>
    </lineage>
</organism>
<dbReference type="InterPro" id="IPR019317">
    <property type="entry name" value="BRI3"/>
</dbReference>
<name>A0A9J2P4F8_ASCLU</name>
<keyword evidence="2" id="KW-1185">Reference proteome</keyword>
<dbReference type="WBParaSite" id="ALUE_0000426801-mRNA-1">
    <property type="protein sequence ID" value="ALUE_0000426801-mRNA-1"/>
    <property type="gene ID" value="ALUE_0000426801"/>
</dbReference>
<evidence type="ECO:0000313" key="2">
    <source>
        <dbReference type="Proteomes" id="UP000036681"/>
    </source>
</evidence>
<accession>A0A9J2P4F8</accession>
<protein>
    <submittedName>
        <fullName evidence="3">Membrane protein BRI3</fullName>
    </submittedName>
</protein>
<dbReference type="AlphaFoldDB" id="A0A9J2P4F8"/>
<reference evidence="3" key="1">
    <citation type="submission" date="2023-03" db="UniProtKB">
        <authorList>
            <consortium name="WormBaseParasite"/>
        </authorList>
    </citation>
    <scope>IDENTIFICATION</scope>
</reference>
<evidence type="ECO:0000313" key="3">
    <source>
        <dbReference type="WBParaSite" id="ALUE_0000426801-mRNA-1"/>
    </source>
</evidence>
<sequence length="101" mass="11220">MPNCPVCKVQSVKKQFTWKGLLYGVFCFPCGMYCCLKTNRQLYCPLCGCQVVYSTGESPLVGNRYRFYNSFRGNPRTTTTQSVDTTVSTTGTSSRSTAVVV</sequence>
<proteinExistence type="predicted"/>
<dbReference type="Pfam" id="PF10164">
    <property type="entry name" value="BRI3"/>
    <property type="match status" value="1"/>
</dbReference>
<evidence type="ECO:0000256" key="1">
    <source>
        <dbReference type="SAM" id="MobiDB-lite"/>
    </source>
</evidence>